<comment type="caution">
    <text evidence="1">The sequence shown here is derived from an EMBL/GenBank/DDBJ whole genome shotgun (WGS) entry which is preliminary data.</text>
</comment>
<protein>
    <submittedName>
        <fullName evidence="1">Uncharacterized protein</fullName>
    </submittedName>
</protein>
<name>A0A8J2BJJ4_9BACT</name>
<reference evidence="1" key="1">
    <citation type="submission" date="2021-02" db="EMBL/GenBank/DDBJ databases">
        <authorList>
            <person name="Cremers G."/>
            <person name="Picone N."/>
        </authorList>
    </citation>
    <scope>NUCLEOTIDE SEQUENCE</scope>
    <source>
        <strain evidence="1">PQ17</strain>
    </source>
</reference>
<organism evidence="1 2">
    <name type="scientific">Candidatus Methylacidithermus pantelleriae</name>
    <dbReference type="NCBI Taxonomy" id="2744239"/>
    <lineage>
        <taxon>Bacteria</taxon>
        <taxon>Pseudomonadati</taxon>
        <taxon>Verrucomicrobiota</taxon>
        <taxon>Methylacidiphilae</taxon>
        <taxon>Methylacidiphilales</taxon>
        <taxon>Methylacidiphilaceae</taxon>
        <taxon>Candidatus Methylacidithermus</taxon>
    </lineage>
</organism>
<gene>
    <name evidence="1" type="ORF">MPNT_220013</name>
</gene>
<evidence type="ECO:0000313" key="2">
    <source>
        <dbReference type="Proteomes" id="UP000663859"/>
    </source>
</evidence>
<keyword evidence="2" id="KW-1185">Reference proteome</keyword>
<dbReference type="EMBL" id="CAJNOB010000015">
    <property type="protein sequence ID" value="CAF0697476.1"/>
    <property type="molecule type" value="Genomic_DNA"/>
</dbReference>
<evidence type="ECO:0000313" key="1">
    <source>
        <dbReference type="EMBL" id="CAF0697476.1"/>
    </source>
</evidence>
<sequence length="54" mass="5767">MTFVCSVVEDGARAWALRETLAGAVGGLCGIGPKRGRRNRATMFVGRGCQELKI</sequence>
<dbReference type="Proteomes" id="UP000663859">
    <property type="component" value="Unassembled WGS sequence"/>
</dbReference>
<accession>A0A8J2BJJ4</accession>
<dbReference type="AlphaFoldDB" id="A0A8J2BJJ4"/>
<proteinExistence type="predicted"/>